<evidence type="ECO:0000259" key="10">
    <source>
        <dbReference type="PROSITE" id="PS50110"/>
    </source>
</evidence>
<dbReference type="InterPro" id="IPR011006">
    <property type="entry name" value="CheY-like_superfamily"/>
</dbReference>
<feature type="domain" description="Histidine kinase" evidence="9">
    <location>
        <begin position="330"/>
        <end position="548"/>
    </location>
</feature>
<dbReference type="CDD" id="cd00082">
    <property type="entry name" value="HisKA"/>
    <property type="match status" value="1"/>
</dbReference>
<dbReference type="FunFam" id="3.30.565.10:FF:000006">
    <property type="entry name" value="Sensor histidine kinase WalK"/>
    <property type="match status" value="1"/>
</dbReference>
<keyword evidence="6 12" id="KW-0418">Kinase</keyword>
<dbReference type="Gene3D" id="3.40.50.2300">
    <property type="match status" value="1"/>
</dbReference>
<dbReference type="SMART" id="SM00387">
    <property type="entry name" value="HATPase_c"/>
    <property type="match status" value="1"/>
</dbReference>
<dbReference type="InterPro" id="IPR003594">
    <property type="entry name" value="HATPase_dom"/>
</dbReference>
<dbReference type="InterPro" id="IPR001789">
    <property type="entry name" value="Sig_transdc_resp-reg_receiver"/>
</dbReference>
<keyword evidence="4" id="KW-0808">Transferase</keyword>
<dbReference type="EMBL" id="FMXQ01000017">
    <property type="protein sequence ID" value="SDB58769.1"/>
    <property type="molecule type" value="Genomic_DNA"/>
</dbReference>
<keyword evidence="5" id="KW-0547">Nucleotide-binding</keyword>
<dbReference type="Pfam" id="PF08448">
    <property type="entry name" value="PAS_4"/>
    <property type="match status" value="1"/>
</dbReference>
<dbReference type="PROSITE" id="PS50109">
    <property type="entry name" value="HIS_KIN"/>
    <property type="match status" value="1"/>
</dbReference>
<evidence type="ECO:0000256" key="7">
    <source>
        <dbReference type="ARBA" id="ARBA00022840"/>
    </source>
</evidence>
<dbReference type="Gene3D" id="3.30.450.20">
    <property type="entry name" value="PAS domain"/>
    <property type="match status" value="2"/>
</dbReference>
<dbReference type="AlphaFoldDB" id="A0A1G6EMU4"/>
<reference evidence="12 13" key="1">
    <citation type="submission" date="2016-10" db="EMBL/GenBank/DDBJ databases">
        <authorList>
            <person name="de Groot N.N."/>
        </authorList>
    </citation>
    <scope>NUCLEOTIDE SEQUENCE [LARGE SCALE GENOMIC DNA]</scope>
    <source>
        <strain evidence="12 13">ATCC 35022</strain>
    </source>
</reference>
<dbReference type="InterPro" id="IPR036890">
    <property type="entry name" value="HATPase_C_sf"/>
</dbReference>
<feature type="domain" description="Response regulatory" evidence="10">
    <location>
        <begin position="607"/>
        <end position="723"/>
    </location>
</feature>
<dbReference type="Gene3D" id="3.30.565.10">
    <property type="entry name" value="Histidine kinase-like ATPase, C-terminal domain"/>
    <property type="match status" value="2"/>
</dbReference>
<dbReference type="InterPro" id="IPR013656">
    <property type="entry name" value="PAS_4"/>
</dbReference>
<evidence type="ECO:0000256" key="4">
    <source>
        <dbReference type="ARBA" id="ARBA00022679"/>
    </source>
</evidence>
<dbReference type="PROSITE" id="PS50113">
    <property type="entry name" value="PAC"/>
    <property type="match status" value="1"/>
</dbReference>
<keyword evidence="3 8" id="KW-0597">Phosphoprotein</keyword>
<keyword evidence="7" id="KW-0067">ATP-binding</keyword>
<dbReference type="CDD" id="cd16922">
    <property type="entry name" value="HATPase_EvgS-ArcB-TorS-like"/>
    <property type="match status" value="1"/>
</dbReference>
<dbReference type="SUPFAM" id="SSF47384">
    <property type="entry name" value="Homodimeric domain of signal transducing histidine kinase"/>
    <property type="match status" value="1"/>
</dbReference>
<dbReference type="PANTHER" id="PTHR43547:SF2">
    <property type="entry name" value="HYBRID SIGNAL TRANSDUCTION HISTIDINE KINASE C"/>
    <property type="match status" value="1"/>
</dbReference>
<dbReference type="SMART" id="SM00388">
    <property type="entry name" value="HisKA"/>
    <property type="match status" value="1"/>
</dbReference>
<dbReference type="SUPFAM" id="SSF52172">
    <property type="entry name" value="CheY-like"/>
    <property type="match status" value="1"/>
</dbReference>
<dbReference type="PROSITE" id="PS50110">
    <property type="entry name" value="RESPONSE_REGULATORY"/>
    <property type="match status" value="1"/>
</dbReference>
<evidence type="ECO:0000256" key="2">
    <source>
        <dbReference type="ARBA" id="ARBA00012438"/>
    </source>
</evidence>
<dbReference type="EC" id="2.7.13.3" evidence="2"/>
<dbReference type="InterPro" id="IPR036097">
    <property type="entry name" value="HisK_dim/P_sf"/>
</dbReference>
<dbReference type="Pfam" id="PF07536">
    <property type="entry name" value="HWE_HK"/>
    <property type="match status" value="1"/>
</dbReference>
<evidence type="ECO:0000256" key="8">
    <source>
        <dbReference type="PROSITE-ProRule" id="PRU00169"/>
    </source>
</evidence>
<name>A0A1G6EMU4_9HYPH</name>
<proteinExistence type="predicted"/>
<dbReference type="Pfam" id="PF00072">
    <property type="entry name" value="Response_reg"/>
    <property type="match status" value="1"/>
</dbReference>
<dbReference type="InterPro" id="IPR011102">
    <property type="entry name" value="Sig_transdc_His_kinase_HWE"/>
</dbReference>
<dbReference type="SMART" id="SM00448">
    <property type="entry name" value="REC"/>
    <property type="match status" value="1"/>
</dbReference>
<feature type="modified residue" description="4-aspartylphosphate" evidence="8">
    <location>
        <position position="656"/>
    </location>
</feature>
<dbReference type="InterPro" id="IPR005467">
    <property type="entry name" value="His_kinase_dom"/>
</dbReference>
<evidence type="ECO:0000313" key="13">
    <source>
        <dbReference type="Proteomes" id="UP000199071"/>
    </source>
</evidence>
<evidence type="ECO:0000259" key="9">
    <source>
        <dbReference type="PROSITE" id="PS50109"/>
    </source>
</evidence>
<evidence type="ECO:0000256" key="5">
    <source>
        <dbReference type="ARBA" id="ARBA00022741"/>
    </source>
</evidence>
<dbReference type="Proteomes" id="UP000199071">
    <property type="component" value="Unassembled WGS sequence"/>
</dbReference>
<dbReference type="Pfam" id="PF02518">
    <property type="entry name" value="HATPase_c"/>
    <property type="match status" value="1"/>
</dbReference>
<dbReference type="GO" id="GO:0000155">
    <property type="term" value="F:phosphorelay sensor kinase activity"/>
    <property type="evidence" value="ECO:0007669"/>
    <property type="project" value="InterPro"/>
</dbReference>
<evidence type="ECO:0000313" key="12">
    <source>
        <dbReference type="EMBL" id="SDB58769.1"/>
    </source>
</evidence>
<dbReference type="FunFam" id="1.10.287.130:FF:000045">
    <property type="entry name" value="Two-component system sensor histidine kinase/response regulator"/>
    <property type="match status" value="1"/>
</dbReference>
<dbReference type="GO" id="GO:0005524">
    <property type="term" value="F:ATP binding"/>
    <property type="evidence" value="ECO:0007669"/>
    <property type="project" value="UniProtKB-KW"/>
</dbReference>
<dbReference type="SUPFAM" id="SSF55785">
    <property type="entry name" value="PYP-like sensor domain (PAS domain)"/>
    <property type="match status" value="1"/>
</dbReference>
<sequence>MPGGGEMGERIRAFDWGCTPLGTPSSWPQSLKTAAGLMLNSGYPMYIAWGSNFIQLYNDAYRPILGDSKHPASLGASTEHTFVEIWDDIGPMFRSVLEEAKPSTFTDLMLPLNRYGFAEECFFVFSYSPILLENGSSGGVFVTVLETTDRVLRERRQEVVKDIASIHAQGSREGIFCRAVGALGASPGDAPFSAVCGRDGEGAWIVIARDAPCPLSNETILNALEQAQWDRAPATPIALHESVVCPVWPEPVTHMVSRPILAPGAAEAAGIIVFGVSPRLRWDAEYSAFCDTCASNLAIVIADFEAFAGERQRNETLAAIDRAKTVFFSNVSHEFRTPLTLMLGPLEDALAEASLDDRQRDRLSTVYRNALRLQRLVNTLLDFSRIEAGRAAAVFQPTDFIPFITDLVSSFRSATDRAGLELAIDAKALAQAVFIDRDMWENIILNLLSNAFKFTLEGAIRVEIGAAHDGRSVVLTVRDTGMGIPEHELPRLFERFHRAEGVTGRSIEGSGIGLALVRELVALHGGDLTVASKVGEGTAITITIPFGKDHLPADHISPATETASLSHRYSGFVAEAMRWLPSDATGENSAIIADDVPRISHGAADQRVLVVDDNADMRDYLRHLLQWHGYRVDVAADGLVALEMIERAPPDLVLSDLMMPNLDGFGLLVRLRKNPATRELPFIALSARAGEESKIEGLEAGADDYLVKPFSSRELFARVSAAIKLARMRRTARESLRDEYTRLRRLFEKAPGFMATLRGPDHVFEFANPAYLRIVGDRDIIGKPVASALPEVVEQGFVELLNEVYRTGKPFIGENVRVQLQTMQDAPRREVVVNFVYEPVTDADGTIVGVFLEGHDVTPQHRANQHLQLLISELNHRVKNMLAIVQSVAQQTFKGERNAEVERKAFEGRLTALASAHDILTRQNWESPMLETVAREVIGFHADYNAVSISGPPVRLNPKTAVTLAMALHELCTNALKYGALSIAGGSITLCWEIKHGSEPRLAMTWRERGGPKVKAPSRRGFGSRLIERALATELRGTARLDFRPEGIFCQIDAPLPEDMRS</sequence>
<dbReference type="InterPro" id="IPR003661">
    <property type="entry name" value="HisK_dim/P_dom"/>
</dbReference>
<evidence type="ECO:0000259" key="11">
    <source>
        <dbReference type="PROSITE" id="PS50113"/>
    </source>
</evidence>
<evidence type="ECO:0000256" key="1">
    <source>
        <dbReference type="ARBA" id="ARBA00000085"/>
    </source>
</evidence>
<gene>
    <name evidence="12" type="ORF">SAMN02982931_04732</name>
</gene>
<evidence type="ECO:0000256" key="6">
    <source>
        <dbReference type="ARBA" id="ARBA00022777"/>
    </source>
</evidence>
<keyword evidence="13" id="KW-1185">Reference proteome</keyword>
<dbReference type="InterPro" id="IPR035965">
    <property type="entry name" value="PAS-like_dom_sf"/>
</dbReference>
<evidence type="ECO:0000256" key="3">
    <source>
        <dbReference type="ARBA" id="ARBA00022553"/>
    </source>
</evidence>
<dbReference type="InterPro" id="IPR004358">
    <property type="entry name" value="Sig_transdc_His_kin-like_C"/>
</dbReference>
<comment type="catalytic activity">
    <reaction evidence="1">
        <text>ATP + protein L-histidine = ADP + protein N-phospho-L-histidine.</text>
        <dbReference type="EC" id="2.7.13.3"/>
    </reaction>
</comment>
<feature type="domain" description="PAC" evidence="11">
    <location>
        <begin position="814"/>
        <end position="869"/>
    </location>
</feature>
<dbReference type="PANTHER" id="PTHR43547">
    <property type="entry name" value="TWO-COMPONENT HISTIDINE KINASE"/>
    <property type="match status" value="1"/>
</dbReference>
<dbReference type="SUPFAM" id="SSF55874">
    <property type="entry name" value="ATPase domain of HSP90 chaperone/DNA topoisomerase II/histidine kinase"/>
    <property type="match status" value="1"/>
</dbReference>
<organism evidence="12 13">
    <name type="scientific">Bauldia litoralis</name>
    <dbReference type="NCBI Taxonomy" id="665467"/>
    <lineage>
        <taxon>Bacteria</taxon>
        <taxon>Pseudomonadati</taxon>
        <taxon>Pseudomonadota</taxon>
        <taxon>Alphaproteobacteria</taxon>
        <taxon>Hyphomicrobiales</taxon>
        <taxon>Kaistiaceae</taxon>
        <taxon>Bauldia</taxon>
    </lineage>
</organism>
<dbReference type="PRINTS" id="PR00344">
    <property type="entry name" value="BCTRLSENSOR"/>
</dbReference>
<protein>
    <recommendedName>
        <fullName evidence="2">histidine kinase</fullName>
        <ecNumber evidence="2">2.7.13.3</ecNumber>
    </recommendedName>
</protein>
<accession>A0A1G6EMU4</accession>
<dbReference type="Pfam" id="PF00512">
    <property type="entry name" value="HisKA"/>
    <property type="match status" value="1"/>
</dbReference>
<dbReference type="CDD" id="cd17574">
    <property type="entry name" value="REC_OmpR"/>
    <property type="match status" value="1"/>
</dbReference>
<dbReference type="STRING" id="665467.SAMN02982931_04732"/>
<dbReference type="SMART" id="SM00911">
    <property type="entry name" value="HWE_HK"/>
    <property type="match status" value="1"/>
</dbReference>
<dbReference type="InterPro" id="IPR000700">
    <property type="entry name" value="PAS-assoc_C"/>
</dbReference>
<dbReference type="Gene3D" id="1.10.287.130">
    <property type="match status" value="1"/>
</dbReference>